<reference evidence="2 3" key="1">
    <citation type="submission" date="2019-08" db="EMBL/GenBank/DDBJ databases">
        <title>Deep-cultivation of Planctomycetes and their phenomic and genomic characterization uncovers novel biology.</title>
        <authorList>
            <person name="Wiegand S."/>
            <person name="Jogler M."/>
            <person name="Boedeker C."/>
            <person name="Pinto D."/>
            <person name="Vollmers J."/>
            <person name="Rivas-Marin E."/>
            <person name="Kohn T."/>
            <person name="Peeters S.H."/>
            <person name="Heuer A."/>
            <person name="Rast P."/>
            <person name="Oberbeckmann S."/>
            <person name="Bunk B."/>
            <person name="Jeske O."/>
            <person name="Meyerdierks A."/>
            <person name="Storesund J.E."/>
            <person name="Kallscheuer N."/>
            <person name="Luecker S."/>
            <person name="Lage O.M."/>
            <person name="Pohl T."/>
            <person name="Merkel B.J."/>
            <person name="Hornburger P."/>
            <person name="Mueller R.-W."/>
            <person name="Bruemmer F."/>
            <person name="Labrenz M."/>
            <person name="Spormann A.M."/>
            <person name="Op den Camp H."/>
            <person name="Overmann J."/>
            <person name="Amann R."/>
            <person name="Jetten M.S.M."/>
            <person name="Mascher T."/>
            <person name="Medema M.H."/>
            <person name="Devos D.P."/>
            <person name="Kaster A.-K."/>
            <person name="Ovreas L."/>
            <person name="Rohde M."/>
            <person name="Galperin M.Y."/>
            <person name="Jogler C."/>
        </authorList>
    </citation>
    <scope>NUCLEOTIDE SEQUENCE [LARGE SCALE GENOMIC DNA]</scope>
    <source>
        <strain evidence="2 3">OJF2</strain>
    </source>
</reference>
<evidence type="ECO:0000256" key="1">
    <source>
        <dbReference type="SAM" id="Phobius"/>
    </source>
</evidence>
<evidence type="ECO:0000313" key="2">
    <source>
        <dbReference type="EMBL" id="QEH36707.1"/>
    </source>
</evidence>
<keyword evidence="1" id="KW-1133">Transmembrane helix</keyword>
<feature type="transmembrane region" description="Helical" evidence="1">
    <location>
        <begin position="56"/>
        <end position="79"/>
    </location>
</feature>
<dbReference type="EMBL" id="CP042997">
    <property type="protein sequence ID" value="QEH36707.1"/>
    <property type="molecule type" value="Genomic_DNA"/>
</dbReference>
<feature type="transmembrane region" description="Helical" evidence="1">
    <location>
        <begin position="124"/>
        <end position="142"/>
    </location>
</feature>
<organism evidence="2 3">
    <name type="scientific">Aquisphaera giovannonii</name>
    <dbReference type="NCBI Taxonomy" id="406548"/>
    <lineage>
        <taxon>Bacteria</taxon>
        <taxon>Pseudomonadati</taxon>
        <taxon>Planctomycetota</taxon>
        <taxon>Planctomycetia</taxon>
        <taxon>Isosphaerales</taxon>
        <taxon>Isosphaeraceae</taxon>
        <taxon>Aquisphaera</taxon>
    </lineage>
</organism>
<keyword evidence="1" id="KW-0812">Transmembrane</keyword>
<accession>A0A5B9W8L2</accession>
<feature type="transmembrane region" description="Helical" evidence="1">
    <location>
        <begin position="12"/>
        <end position="36"/>
    </location>
</feature>
<sequence>MDRDVKNDMIAAWRCLAAFLIYPVTVFPGLHALGLLVSSLCVPLDAWSPEGALSNLLLGLPAIAAIAALWCSVVVPLPVLAGNRRLFVLAASGLMAGLVLEALFLRAGLRGGFGPTFRMTVARVWLFFAPPVVGLVNLYLLIRASLASQGESVADPIEAMATRLSAYPRHHLPESPARAPVVLRPFRPGGPG</sequence>
<evidence type="ECO:0000313" key="3">
    <source>
        <dbReference type="Proteomes" id="UP000324233"/>
    </source>
</evidence>
<proteinExistence type="predicted"/>
<gene>
    <name evidence="2" type="ORF">OJF2_52920</name>
</gene>
<dbReference type="AlphaFoldDB" id="A0A5B9W8L2"/>
<dbReference type="Proteomes" id="UP000324233">
    <property type="component" value="Chromosome"/>
</dbReference>
<protein>
    <submittedName>
        <fullName evidence="2">Uncharacterized protein</fullName>
    </submittedName>
</protein>
<keyword evidence="1" id="KW-0472">Membrane</keyword>
<keyword evidence="3" id="KW-1185">Reference proteome</keyword>
<name>A0A5B9W8L2_9BACT</name>
<feature type="transmembrane region" description="Helical" evidence="1">
    <location>
        <begin position="86"/>
        <end position="104"/>
    </location>
</feature>
<dbReference type="KEGG" id="agv:OJF2_52920"/>
<dbReference type="RefSeq" id="WP_148596367.1">
    <property type="nucleotide sequence ID" value="NZ_CP042997.1"/>
</dbReference>